<dbReference type="InterPro" id="IPR018957">
    <property type="entry name" value="Znf_C3HC4_RING-type"/>
</dbReference>
<evidence type="ECO:0000313" key="18">
    <source>
        <dbReference type="Proteomes" id="UP000288216"/>
    </source>
</evidence>
<evidence type="ECO:0000256" key="7">
    <source>
        <dbReference type="ARBA" id="ARBA00022771"/>
    </source>
</evidence>
<dbReference type="InterPro" id="IPR025994">
    <property type="entry name" value="BRCA1_serine_dom"/>
</dbReference>
<dbReference type="PIRSF" id="PIRSF001734">
    <property type="entry name" value="BRCA1"/>
    <property type="match status" value="1"/>
</dbReference>
<dbReference type="PANTHER" id="PTHR13763:SF0">
    <property type="entry name" value="BREAST CANCER TYPE 1 SUSCEPTIBILITY PROTEIN"/>
    <property type="match status" value="1"/>
</dbReference>
<dbReference type="InterPro" id="IPR017907">
    <property type="entry name" value="Znf_RING_CS"/>
</dbReference>
<keyword evidence="6" id="KW-0227">DNA damage</keyword>
<keyword evidence="18" id="KW-1185">Reference proteome</keyword>
<dbReference type="InterPro" id="IPR001841">
    <property type="entry name" value="Znf_RING"/>
</dbReference>
<dbReference type="SMART" id="SM00184">
    <property type="entry name" value="RING"/>
    <property type="match status" value="1"/>
</dbReference>
<dbReference type="InterPro" id="IPR031099">
    <property type="entry name" value="BRCA1-associated"/>
</dbReference>
<keyword evidence="4" id="KW-0479">Metal-binding</keyword>
<dbReference type="FunFam" id="3.40.50.10190:FF:000025">
    <property type="entry name" value="Breast cancer type 1 susceptibility protein homolog"/>
    <property type="match status" value="1"/>
</dbReference>
<feature type="region of interest" description="Disordered" evidence="14">
    <location>
        <begin position="1338"/>
        <end position="1443"/>
    </location>
</feature>
<dbReference type="Pfam" id="PF00097">
    <property type="entry name" value="zf-C3HC4"/>
    <property type="match status" value="1"/>
</dbReference>
<organism evidence="17 18">
    <name type="scientific">Scyliorhinus torazame</name>
    <name type="common">Cloudy catshark</name>
    <name type="synonym">Catulus torazame</name>
    <dbReference type="NCBI Taxonomy" id="75743"/>
    <lineage>
        <taxon>Eukaryota</taxon>
        <taxon>Metazoa</taxon>
        <taxon>Chordata</taxon>
        <taxon>Craniata</taxon>
        <taxon>Vertebrata</taxon>
        <taxon>Chondrichthyes</taxon>
        <taxon>Elasmobranchii</taxon>
        <taxon>Galeomorphii</taxon>
        <taxon>Galeoidea</taxon>
        <taxon>Carcharhiniformes</taxon>
        <taxon>Scyliorhinidae</taxon>
        <taxon>Scyliorhinus</taxon>
    </lineage>
</organism>
<feature type="region of interest" description="Disordered" evidence="14">
    <location>
        <begin position="710"/>
        <end position="754"/>
    </location>
</feature>
<dbReference type="GO" id="GO:0070531">
    <property type="term" value="C:BRCA1-A complex"/>
    <property type="evidence" value="ECO:0007669"/>
    <property type="project" value="TreeGrafter"/>
</dbReference>
<feature type="region of interest" description="Disordered" evidence="14">
    <location>
        <begin position="1553"/>
        <end position="1590"/>
    </location>
</feature>
<keyword evidence="10" id="KW-0539">Nucleus</keyword>
<dbReference type="GO" id="GO:0031436">
    <property type="term" value="C:BRCA1-BARD1 complex"/>
    <property type="evidence" value="ECO:0007669"/>
    <property type="project" value="TreeGrafter"/>
</dbReference>
<feature type="region of interest" description="Disordered" evidence="14">
    <location>
        <begin position="566"/>
        <end position="585"/>
    </location>
</feature>
<dbReference type="OMA" id="LYQSTPK"/>
<evidence type="ECO:0000256" key="2">
    <source>
        <dbReference type="ARBA" id="ARBA00004286"/>
    </source>
</evidence>
<feature type="compositionally biased region" description="Polar residues" evidence="14">
    <location>
        <begin position="1045"/>
        <end position="1055"/>
    </location>
</feature>
<evidence type="ECO:0000313" key="17">
    <source>
        <dbReference type="EMBL" id="GCB69285.1"/>
    </source>
</evidence>
<evidence type="ECO:0000259" key="15">
    <source>
        <dbReference type="PROSITE" id="PS50089"/>
    </source>
</evidence>
<feature type="compositionally biased region" description="Low complexity" evidence="14">
    <location>
        <begin position="1056"/>
        <end position="1070"/>
    </location>
</feature>
<evidence type="ECO:0000256" key="4">
    <source>
        <dbReference type="ARBA" id="ARBA00022723"/>
    </source>
</evidence>
<accession>A0A401P819</accession>
<feature type="region of interest" description="Disordered" evidence="14">
    <location>
        <begin position="158"/>
        <end position="185"/>
    </location>
</feature>
<feature type="region of interest" description="Disordered" evidence="14">
    <location>
        <begin position="1006"/>
        <end position="1070"/>
    </location>
</feature>
<evidence type="ECO:0000256" key="11">
    <source>
        <dbReference type="ARBA" id="ARBA00023306"/>
    </source>
</evidence>
<dbReference type="Gene3D" id="3.40.50.10190">
    <property type="entry name" value="BRCT domain"/>
    <property type="match status" value="2"/>
</dbReference>
<evidence type="ECO:0000256" key="6">
    <source>
        <dbReference type="ARBA" id="ARBA00022763"/>
    </source>
</evidence>
<feature type="region of interest" description="Disordered" evidence="14">
    <location>
        <begin position="801"/>
        <end position="824"/>
    </location>
</feature>
<feature type="compositionally biased region" description="Polar residues" evidence="14">
    <location>
        <begin position="1190"/>
        <end position="1199"/>
    </location>
</feature>
<evidence type="ECO:0000256" key="12">
    <source>
        <dbReference type="ARBA" id="ARBA00031556"/>
    </source>
</evidence>
<evidence type="ECO:0000256" key="9">
    <source>
        <dbReference type="ARBA" id="ARBA00023204"/>
    </source>
</evidence>
<evidence type="ECO:0000256" key="5">
    <source>
        <dbReference type="ARBA" id="ARBA00022737"/>
    </source>
</evidence>
<dbReference type="GO" id="GO:0000724">
    <property type="term" value="P:double-strand break repair via homologous recombination"/>
    <property type="evidence" value="ECO:0007669"/>
    <property type="project" value="TreeGrafter"/>
</dbReference>
<dbReference type="STRING" id="75743.A0A401P819"/>
<dbReference type="OrthoDB" id="6105938at2759"/>
<dbReference type="InterPro" id="IPR001357">
    <property type="entry name" value="BRCT_dom"/>
</dbReference>
<dbReference type="GO" id="GO:0005694">
    <property type="term" value="C:chromosome"/>
    <property type="evidence" value="ECO:0007669"/>
    <property type="project" value="UniProtKB-SubCell"/>
</dbReference>
<feature type="compositionally biased region" description="Polar residues" evidence="14">
    <location>
        <begin position="836"/>
        <end position="845"/>
    </location>
</feature>
<keyword evidence="9" id="KW-0234">DNA repair</keyword>
<comment type="subcellular location">
    <subcellularLocation>
        <location evidence="2">Chromosome</location>
    </subcellularLocation>
    <subcellularLocation>
        <location evidence="1">Nucleus</location>
    </subcellularLocation>
</comment>
<evidence type="ECO:0000256" key="1">
    <source>
        <dbReference type="ARBA" id="ARBA00004123"/>
    </source>
</evidence>
<feature type="compositionally biased region" description="Low complexity" evidence="14">
    <location>
        <begin position="1358"/>
        <end position="1375"/>
    </location>
</feature>
<evidence type="ECO:0000256" key="13">
    <source>
        <dbReference type="PROSITE-ProRule" id="PRU00175"/>
    </source>
</evidence>
<comment type="caution">
    <text evidence="17">The sequence shown here is derived from an EMBL/GenBank/DDBJ whole genome shotgun (WGS) entry which is preliminary data.</text>
</comment>
<feature type="compositionally biased region" description="Polar residues" evidence="14">
    <location>
        <begin position="1343"/>
        <end position="1356"/>
    </location>
</feature>
<dbReference type="EMBL" id="BFAA01005979">
    <property type="protein sequence ID" value="GCB69285.1"/>
    <property type="molecule type" value="Genomic_DNA"/>
</dbReference>
<dbReference type="Pfam" id="PF00533">
    <property type="entry name" value="BRCT"/>
    <property type="match status" value="1"/>
</dbReference>
<protein>
    <recommendedName>
        <fullName evidence="12">RING-type E3 ubiquitin transferase BRCA1</fullName>
    </recommendedName>
</protein>
<dbReference type="PROSITE" id="PS50089">
    <property type="entry name" value="ZF_RING_2"/>
    <property type="match status" value="1"/>
</dbReference>
<evidence type="ECO:0000256" key="8">
    <source>
        <dbReference type="ARBA" id="ARBA00022833"/>
    </source>
</evidence>
<feature type="region of interest" description="Disordered" evidence="14">
    <location>
        <begin position="595"/>
        <end position="623"/>
    </location>
</feature>
<keyword evidence="5" id="KW-0677">Repeat</keyword>
<name>A0A401P819_SCYTO</name>
<feature type="compositionally biased region" description="Basic residues" evidence="14">
    <location>
        <begin position="1014"/>
        <end position="1028"/>
    </location>
</feature>
<evidence type="ECO:0000256" key="14">
    <source>
        <dbReference type="SAM" id="MobiDB-lite"/>
    </source>
</evidence>
<feature type="region of interest" description="Disordered" evidence="14">
    <location>
        <begin position="836"/>
        <end position="859"/>
    </location>
</feature>
<feature type="compositionally biased region" description="Basic and acidic residues" evidence="14">
    <location>
        <begin position="1398"/>
        <end position="1408"/>
    </location>
</feature>
<keyword evidence="8" id="KW-0862">Zinc</keyword>
<dbReference type="SUPFAM" id="SSF52113">
    <property type="entry name" value="BRCT domain"/>
    <property type="match status" value="1"/>
</dbReference>
<feature type="domain" description="BRCT" evidence="16">
    <location>
        <begin position="1648"/>
        <end position="1697"/>
    </location>
</feature>
<dbReference type="SMART" id="SM00292">
    <property type="entry name" value="BRCT"/>
    <property type="match status" value="2"/>
</dbReference>
<sequence length="1820" mass="201607">MSLCKSEIERVHKVLSLMLKNLECPICLELMKEPISTKCDHQFCRFCILKLFDEKKISIGNTPKRTPTEINAYRQLWQNDSHAWSNTPQNVMATGISKNRTLKVCSDPPLTEFVKRISSRNKRQKIESTSVYVGIDSDSSEEPLFKTHVNVKSALHQKPVNKQATSQKEKIGRCDNDEKPCEGKKSKLSKPVLEELFSSEMDDNEVSEDTANADAGDYSCATESETEQKQMIENISESNFCSPEPPGKVVANESFSQVAAEWVNKQNCIDGNQRFADRAATPLSEKSALEKVVDQLANHEELNQEDPTWIVENETDFQRSASQSVPKVSKRKSQRIIKKVSEWLSKINVEEVAALGIESNPHDQNTESDSLAESPVFGDEASSSEETEKVKDDLVSPLKEKSVVKITATDVKNKVFGKTYKRDKRKSAPVNWSFNSDNKSDDLSTRREDAFDVSCNKTQKGNRKGIGLDPEDFIKRTVNEEDTYDSNVQNGEKQIDPEENVPVADNIESETNKEIPGEPSDIKQIVVTALTTVAVCCDAMEESEQIVQQPDLELCKTDAEMRKKMNKALGKKGKKSSIKQTRKRTKPLQLVNQLARADASPRSNPVDMNENKIDSFPSSEEPVKAELEMRATRRSSRLKLLDEKLILQDKNQGKKSKLTRIHTLLPTGADIEPLAEPHKENTDARMICGETESLPTQDIIAEACNEQFPKNSCSKQDDAASHGSRGNSVVEKPEGSDVPGLSKNMHQQLRDCDKAKTEDDPLHVECPMWHDHSSVTVASCSRSEDSGSKISLLLLRPVPGEKRSDPKVHSGCTGEDEVNPNGATSLAECNSRVETINSEESSSAGVSIKHQTRSKEVNDDSEVDTQLLLKSFKMSKRRSFILMPGPERLAVEDECATAPVSKCIDAVASCKSEKINTGDAGNRSYDGNVAADQEMGKMNLDKAGCPIKNPEIANGNVKSKLCTSELNSGLQLFSREDHDSAEIVPPTASTDGSPLPLVFPQHIQEVVPLSSSRSKGKRNTSLPRRKRSNSSSSLANTEKGIFDSDGSSQATASGHLNNNTNNNSCLKKNPNTAKGRALEITISKEIQQGGLRTRLGSNAHPESELLFSTRDPLGQEAIEKDSYQERKSDNLLKEREFDKNSELLQNIPMAVESSTESELVKLTNVAQYHSPPNAQESITVGNKTSESKCPLNSQVSSVTPEGLLDSAEGSLNKSRDEMQNKWEMGEGKEQLKQHAAAIEKLKSSSPKSSTPDQVRRPRKRPVKLSTSESETSDDELPCFQIFGFNRLGSNAASVSQSSLSAVHLSSKGSLVHPFSLPNSNTAVKKTFYAEVNKLEENVKGEGSPTNECLSPSQESGESPDLFSSHSDGSSPDASPQPKASRKTLKQINATSVTESPNQDEKNDGKVEETWEAPYLQPRCLDGVKVPGNDSEASRAGNSSPESDILTTQQRYAIQNNIKKLEHEMAELVAVLEEHGSQDTEHLLSIKHPEDCTEFLENQERTVTAEFPLGQTENLQRRSKSKFLPAAEAARPQPLLNTSVIFARGDKEETEYPLSQIPERPQAVNGSLNQFQSKEGSQEEMTDSQNAVPKKEEIKEHINSDSEGEELLKDIITSAQKLESTGKKDCVLASASSPSILTPMIRCQPTEDVADDANADLVCERTLKYFMGIAGRRWVVSYQWIIECFRKCMVIDEVMFEVQGDVINGRSHNGPRKARKTTDEKLLLRHYEICCFGSFTGMSRDQLEWMVELCGASIIKEPYLFTYSSNRTAVVVVQSDANSANTDYEAIQRQYNTVVSREWILDSVACYENHQLEAYMVCDPH</sequence>
<feature type="compositionally biased region" description="Polar residues" evidence="14">
    <location>
        <begin position="1385"/>
        <end position="1396"/>
    </location>
</feature>
<feature type="region of interest" description="Disordered" evidence="14">
    <location>
        <begin position="358"/>
        <end position="394"/>
    </location>
</feature>
<feature type="domain" description="RING-type" evidence="15">
    <location>
        <begin position="24"/>
        <end position="48"/>
    </location>
</feature>
<dbReference type="PANTHER" id="PTHR13763">
    <property type="entry name" value="BREAST CANCER TYPE 1 SUSCEPTIBILITY PROTEIN BRCA1"/>
    <property type="match status" value="1"/>
</dbReference>
<dbReference type="PROSITE" id="PS00518">
    <property type="entry name" value="ZF_RING_1"/>
    <property type="match status" value="1"/>
</dbReference>
<dbReference type="GO" id="GO:0004842">
    <property type="term" value="F:ubiquitin-protein transferase activity"/>
    <property type="evidence" value="ECO:0007669"/>
    <property type="project" value="TreeGrafter"/>
</dbReference>
<reference evidence="17 18" key="1">
    <citation type="journal article" date="2018" name="Nat. Ecol. Evol.">
        <title>Shark genomes provide insights into elasmobranch evolution and the origin of vertebrates.</title>
        <authorList>
            <person name="Hara Y"/>
            <person name="Yamaguchi K"/>
            <person name="Onimaru K"/>
            <person name="Kadota M"/>
            <person name="Koyanagi M"/>
            <person name="Keeley SD"/>
            <person name="Tatsumi K"/>
            <person name="Tanaka K"/>
            <person name="Motone F"/>
            <person name="Kageyama Y"/>
            <person name="Nozu R"/>
            <person name="Adachi N"/>
            <person name="Nishimura O"/>
            <person name="Nakagawa R"/>
            <person name="Tanegashima C"/>
            <person name="Kiyatake I"/>
            <person name="Matsumoto R"/>
            <person name="Murakumo K"/>
            <person name="Nishida K"/>
            <person name="Terakita A"/>
            <person name="Kuratani S"/>
            <person name="Sato K"/>
            <person name="Hyodo S Kuraku.S."/>
        </authorList>
    </citation>
    <scope>NUCLEOTIDE SEQUENCE [LARGE SCALE GENOMIC DNA]</scope>
</reference>
<dbReference type="GO" id="GO:0008270">
    <property type="term" value="F:zinc ion binding"/>
    <property type="evidence" value="ECO:0007669"/>
    <property type="project" value="UniProtKB-KW"/>
</dbReference>
<keyword evidence="3" id="KW-0158">Chromosome</keyword>
<dbReference type="InterPro" id="IPR036420">
    <property type="entry name" value="BRCT_dom_sf"/>
</dbReference>
<dbReference type="CDD" id="cd17721">
    <property type="entry name" value="BRCT_BRCA1_rpt2"/>
    <property type="match status" value="1"/>
</dbReference>
<dbReference type="InterPro" id="IPR013083">
    <property type="entry name" value="Znf_RING/FYVE/PHD"/>
</dbReference>
<feature type="region of interest" description="Disordered" evidence="14">
    <location>
        <begin position="1237"/>
        <end position="1271"/>
    </location>
</feature>
<feature type="compositionally biased region" description="Basic and acidic residues" evidence="14">
    <location>
        <begin position="167"/>
        <end position="185"/>
    </location>
</feature>
<feature type="compositionally biased region" description="Polar residues" evidence="14">
    <location>
        <begin position="1563"/>
        <end position="1574"/>
    </location>
</feature>
<dbReference type="GO" id="GO:0045944">
    <property type="term" value="P:positive regulation of transcription by RNA polymerase II"/>
    <property type="evidence" value="ECO:0007669"/>
    <property type="project" value="TreeGrafter"/>
</dbReference>
<dbReference type="Pfam" id="PF12820">
    <property type="entry name" value="BRCT_assoc"/>
    <property type="match status" value="1"/>
</dbReference>
<keyword evidence="11" id="KW-0131">Cell cycle</keyword>
<dbReference type="SUPFAM" id="SSF57850">
    <property type="entry name" value="RING/U-box"/>
    <property type="match status" value="1"/>
</dbReference>
<gene>
    <name evidence="17" type="ORF">scyTo_0012395</name>
</gene>
<dbReference type="PROSITE" id="PS50172">
    <property type="entry name" value="BRCT"/>
    <property type="match status" value="2"/>
</dbReference>
<dbReference type="Gene3D" id="3.30.40.10">
    <property type="entry name" value="Zinc/RING finger domain, C3HC4 (zinc finger)"/>
    <property type="match status" value="1"/>
</dbReference>
<feature type="region of interest" description="Disordered" evidence="14">
    <location>
        <begin position="1172"/>
        <end position="1213"/>
    </location>
</feature>
<evidence type="ECO:0000256" key="10">
    <source>
        <dbReference type="ARBA" id="ARBA00023242"/>
    </source>
</evidence>
<evidence type="ECO:0000256" key="3">
    <source>
        <dbReference type="ARBA" id="ARBA00022454"/>
    </source>
</evidence>
<dbReference type="Proteomes" id="UP000288216">
    <property type="component" value="Unassembled WGS sequence"/>
</dbReference>
<proteinExistence type="predicted"/>
<feature type="domain" description="BRCT" evidence="16">
    <location>
        <begin position="1718"/>
        <end position="1816"/>
    </location>
</feature>
<evidence type="ECO:0000259" key="16">
    <source>
        <dbReference type="PROSITE" id="PS50172"/>
    </source>
</evidence>
<keyword evidence="7 13" id="KW-0863">Zinc-finger</keyword>
<feature type="compositionally biased region" description="Polar residues" evidence="14">
    <location>
        <begin position="1172"/>
        <end position="1184"/>
    </location>
</feature>